<evidence type="ECO:0000256" key="1">
    <source>
        <dbReference type="SAM" id="Phobius"/>
    </source>
</evidence>
<dbReference type="AlphaFoldDB" id="X0WGM2"/>
<name>X0WGM2_9ZZZZ</name>
<dbReference type="SMART" id="SM00271">
    <property type="entry name" value="DnaJ"/>
    <property type="match status" value="1"/>
</dbReference>
<feature type="transmembrane region" description="Helical" evidence="1">
    <location>
        <begin position="163"/>
        <end position="184"/>
    </location>
</feature>
<dbReference type="InterPro" id="IPR001623">
    <property type="entry name" value="DnaJ_domain"/>
</dbReference>
<dbReference type="Pfam" id="PF00226">
    <property type="entry name" value="DnaJ"/>
    <property type="match status" value="1"/>
</dbReference>
<keyword evidence="1" id="KW-0812">Transmembrane</keyword>
<dbReference type="PROSITE" id="PS50076">
    <property type="entry name" value="DNAJ_2"/>
    <property type="match status" value="1"/>
</dbReference>
<dbReference type="InterPro" id="IPR036869">
    <property type="entry name" value="J_dom_sf"/>
</dbReference>
<feature type="domain" description="J" evidence="2">
    <location>
        <begin position="8"/>
        <end position="66"/>
    </location>
</feature>
<dbReference type="EMBL" id="BARS01042549">
    <property type="protein sequence ID" value="GAG30084.1"/>
    <property type="molecule type" value="Genomic_DNA"/>
</dbReference>
<gene>
    <name evidence="3" type="ORF">S01H1_64542</name>
</gene>
<protein>
    <recommendedName>
        <fullName evidence="2">J domain-containing protein</fullName>
    </recommendedName>
</protein>
<feature type="transmembrane region" description="Helical" evidence="1">
    <location>
        <begin position="121"/>
        <end position="143"/>
    </location>
</feature>
<keyword evidence="1" id="KW-0472">Membrane</keyword>
<dbReference type="Gene3D" id="1.10.287.110">
    <property type="entry name" value="DnaJ domain"/>
    <property type="match status" value="1"/>
</dbReference>
<accession>X0WGM2</accession>
<feature type="non-terminal residue" evidence="3">
    <location>
        <position position="1"/>
    </location>
</feature>
<dbReference type="PANTHER" id="PTHR24074">
    <property type="entry name" value="CO-CHAPERONE PROTEIN DJLA"/>
    <property type="match status" value="1"/>
</dbReference>
<reference evidence="3" key="1">
    <citation type="journal article" date="2014" name="Front. Microbiol.">
        <title>High frequency of phylogenetically diverse reductive dehalogenase-homologous genes in deep subseafloor sedimentary metagenomes.</title>
        <authorList>
            <person name="Kawai M."/>
            <person name="Futagami T."/>
            <person name="Toyoda A."/>
            <person name="Takaki Y."/>
            <person name="Nishi S."/>
            <person name="Hori S."/>
            <person name="Arai W."/>
            <person name="Tsubouchi T."/>
            <person name="Morono Y."/>
            <person name="Uchiyama I."/>
            <person name="Ito T."/>
            <person name="Fujiyama A."/>
            <person name="Inagaki F."/>
            <person name="Takami H."/>
        </authorList>
    </citation>
    <scope>NUCLEOTIDE SEQUENCE</scope>
    <source>
        <strain evidence="3">Expedition CK06-06</strain>
    </source>
</reference>
<dbReference type="CDD" id="cd06257">
    <property type="entry name" value="DnaJ"/>
    <property type="match status" value="1"/>
</dbReference>
<organism evidence="3">
    <name type="scientific">marine sediment metagenome</name>
    <dbReference type="NCBI Taxonomy" id="412755"/>
    <lineage>
        <taxon>unclassified sequences</taxon>
        <taxon>metagenomes</taxon>
        <taxon>ecological metagenomes</taxon>
    </lineage>
</organism>
<dbReference type="SUPFAM" id="SSF46565">
    <property type="entry name" value="Chaperone J-domain"/>
    <property type="match status" value="1"/>
</dbReference>
<comment type="caution">
    <text evidence="3">The sequence shown here is derived from an EMBL/GenBank/DDBJ whole genome shotgun (WGS) entry which is preliminary data.</text>
</comment>
<sequence>VSVAATIDPYKVLGVARNADLEDIRAAYRKAVLKCHPDNRRGDLCGSAREFLELTEAYHSVSRRLGRDAWAGGKTLKPRDFALRHFGWHFRASAAAGPMEENQFRYQPDAEKLSCATLDELRVFVFFWVLAIAIAVAVAYFMVELGMMGEFYGQRGVADIVGMLFLPLVVYAMVVAAGVVVVLLTRKVVHLTRRLVFCARPALPAPKKRESTRI</sequence>
<proteinExistence type="predicted"/>
<dbReference type="PRINTS" id="PR00625">
    <property type="entry name" value="JDOMAIN"/>
</dbReference>
<evidence type="ECO:0000313" key="3">
    <source>
        <dbReference type="EMBL" id="GAG30084.1"/>
    </source>
</evidence>
<keyword evidence="1" id="KW-1133">Transmembrane helix</keyword>
<evidence type="ECO:0000259" key="2">
    <source>
        <dbReference type="PROSITE" id="PS50076"/>
    </source>
</evidence>
<dbReference type="InterPro" id="IPR050817">
    <property type="entry name" value="DjlA_DnaK_co-chaperone"/>
</dbReference>